<proteinExistence type="predicted"/>
<comment type="caution">
    <text evidence="3">The sequence shown here is derived from an EMBL/GenBank/DDBJ whole genome shotgun (WGS) entry which is preliminary data.</text>
</comment>
<keyword evidence="2" id="KW-0677">Repeat</keyword>
<dbReference type="AlphaFoldDB" id="A0AAW0WWR5"/>
<name>A0AAW0WWR5_CHEQU</name>
<evidence type="ECO:0000256" key="1">
    <source>
        <dbReference type="ARBA" id="ARBA00022614"/>
    </source>
</evidence>
<evidence type="ECO:0000313" key="4">
    <source>
        <dbReference type="Proteomes" id="UP001445076"/>
    </source>
</evidence>
<dbReference type="SUPFAM" id="SSF52058">
    <property type="entry name" value="L domain-like"/>
    <property type="match status" value="1"/>
</dbReference>
<dbReference type="InterPro" id="IPR001611">
    <property type="entry name" value="Leu-rich_rpt"/>
</dbReference>
<dbReference type="InterPro" id="IPR032675">
    <property type="entry name" value="LRR_dom_sf"/>
</dbReference>
<sequence>GNNLQEFPKIESKTLQWIELGFNPLGHMPNNSFLKTPSLVLLHLRGAQLEEIIPGTLANLPHLEYVTLTNNYLTRLPEDTVVLKNSHALLNFAYNNISTVSVGAFRGMTSGTVYVSYNQLETLDEEVWRPLLELEIFVEASGNPLICGCDVAWLARNVNFLFLFSYNTMCIDGTYLRDLDPASFEQC</sequence>
<dbReference type="PANTHER" id="PTHR24366:SF96">
    <property type="entry name" value="LEUCINE RICH REPEAT CONTAINING 53"/>
    <property type="match status" value="1"/>
</dbReference>
<dbReference type="Pfam" id="PF13855">
    <property type="entry name" value="LRR_8"/>
    <property type="match status" value="1"/>
</dbReference>
<dbReference type="PANTHER" id="PTHR24366">
    <property type="entry name" value="IG(IMMUNOGLOBULIN) AND LRR(LEUCINE RICH REPEAT) DOMAINS"/>
    <property type="match status" value="1"/>
</dbReference>
<dbReference type="Proteomes" id="UP001445076">
    <property type="component" value="Unassembled WGS sequence"/>
</dbReference>
<evidence type="ECO:0000313" key="3">
    <source>
        <dbReference type="EMBL" id="KAK8731406.1"/>
    </source>
</evidence>
<evidence type="ECO:0000256" key="2">
    <source>
        <dbReference type="ARBA" id="ARBA00022737"/>
    </source>
</evidence>
<reference evidence="3 4" key="1">
    <citation type="journal article" date="2024" name="BMC Genomics">
        <title>Genome assembly of redclaw crayfish (Cherax quadricarinatus) provides insights into its immune adaptation and hypoxia tolerance.</title>
        <authorList>
            <person name="Liu Z."/>
            <person name="Zheng J."/>
            <person name="Li H."/>
            <person name="Fang K."/>
            <person name="Wang S."/>
            <person name="He J."/>
            <person name="Zhou D."/>
            <person name="Weng S."/>
            <person name="Chi M."/>
            <person name="Gu Z."/>
            <person name="He J."/>
            <person name="Li F."/>
            <person name="Wang M."/>
        </authorList>
    </citation>
    <scope>NUCLEOTIDE SEQUENCE [LARGE SCALE GENOMIC DNA]</scope>
    <source>
        <strain evidence="3">ZL_2023a</strain>
    </source>
</reference>
<protein>
    <submittedName>
        <fullName evidence="3">Uncharacterized protein</fullName>
    </submittedName>
</protein>
<feature type="non-terminal residue" evidence="3">
    <location>
        <position position="1"/>
    </location>
</feature>
<keyword evidence="4" id="KW-1185">Reference proteome</keyword>
<accession>A0AAW0WWR5</accession>
<dbReference type="Gene3D" id="3.80.10.10">
    <property type="entry name" value="Ribonuclease Inhibitor"/>
    <property type="match status" value="1"/>
</dbReference>
<keyword evidence="1" id="KW-0433">Leucine-rich repeat</keyword>
<gene>
    <name evidence="3" type="ORF">OTU49_007590</name>
</gene>
<dbReference type="EMBL" id="JARKIK010000061">
    <property type="protein sequence ID" value="KAK8731406.1"/>
    <property type="molecule type" value="Genomic_DNA"/>
</dbReference>
<organism evidence="3 4">
    <name type="scientific">Cherax quadricarinatus</name>
    <name type="common">Australian red claw crayfish</name>
    <dbReference type="NCBI Taxonomy" id="27406"/>
    <lineage>
        <taxon>Eukaryota</taxon>
        <taxon>Metazoa</taxon>
        <taxon>Ecdysozoa</taxon>
        <taxon>Arthropoda</taxon>
        <taxon>Crustacea</taxon>
        <taxon>Multicrustacea</taxon>
        <taxon>Malacostraca</taxon>
        <taxon>Eumalacostraca</taxon>
        <taxon>Eucarida</taxon>
        <taxon>Decapoda</taxon>
        <taxon>Pleocyemata</taxon>
        <taxon>Astacidea</taxon>
        <taxon>Parastacoidea</taxon>
        <taxon>Parastacidae</taxon>
        <taxon>Cherax</taxon>
    </lineage>
</organism>